<dbReference type="InterPro" id="IPR012340">
    <property type="entry name" value="NA-bd_OB-fold"/>
</dbReference>
<dbReference type="Pfam" id="PF01068">
    <property type="entry name" value="DNA_ligase_A_M"/>
    <property type="match status" value="1"/>
</dbReference>
<dbReference type="InterPro" id="IPR029319">
    <property type="entry name" value="DNA_ligase_OB"/>
</dbReference>
<comment type="catalytic activity">
    <reaction evidence="6">
        <text>ATP + (deoxyribonucleotide)n-3'-hydroxyl + 5'-phospho-(deoxyribonucleotide)m = (deoxyribonucleotide)n+m + AMP + diphosphate.</text>
        <dbReference type="EC" id="6.5.1.1"/>
    </reaction>
</comment>
<dbReference type="Gene3D" id="2.40.50.140">
    <property type="entry name" value="Nucleic acid-binding proteins"/>
    <property type="match status" value="1"/>
</dbReference>
<keyword evidence="4" id="KW-0227">DNA damage</keyword>
<dbReference type="Proteomes" id="UP001161294">
    <property type="component" value="Unassembled WGS sequence"/>
</dbReference>
<keyword evidence="5" id="KW-0234">DNA repair</keyword>
<dbReference type="SUPFAM" id="SSF56091">
    <property type="entry name" value="DNA ligase/mRNA capping enzyme, catalytic domain"/>
    <property type="match status" value="1"/>
</dbReference>
<keyword evidence="2 8" id="KW-0436">Ligase</keyword>
<evidence type="ECO:0000313" key="8">
    <source>
        <dbReference type="EMBL" id="MDH2006390.1"/>
    </source>
</evidence>
<dbReference type="Gene3D" id="3.30.1490.70">
    <property type="match status" value="1"/>
</dbReference>
<dbReference type="GO" id="GO:0005524">
    <property type="term" value="F:ATP binding"/>
    <property type="evidence" value="ECO:0007669"/>
    <property type="project" value="InterPro"/>
</dbReference>
<reference evidence="8" key="1">
    <citation type="submission" date="2022-09" db="EMBL/GenBank/DDBJ databases">
        <title>Intensive care unit water sources are persistently colonized with multi-drug resistant bacteria and are the site of extensive horizontal gene transfer of antibiotic resistance genes.</title>
        <authorList>
            <person name="Diorio-Toth L."/>
        </authorList>
    </citation>
    <scope>NUCLEOTIDE SEQUENCE</scope>
    <source>
        <strain evidence="8">GD03686</strain>
    </source>
</reference>
<name>A0AA42W476_9BURK</name>
<evidence type="ECO:0000259" key="7">
    <source>
        <dbReference type="PROSITE" id="PS50160"/>
    </source>
</evidence>
<dbReference type="NCBIfam" id="NF006592">
    <property type="entry name" value="PRK09125.1"/>
    <property type="match status" value="1"/>
</dbReference>
<feature type="domain" description="ATP-dependent DNA ligase family profile" evidence="7">
    <location>
        <begin position="136"/>
        <end position="238"/>
    </location>
</feature>
<dbReference type="EMBL" id="JAOCJW010000025">
    <property type="protein sequence ID" value="MDH2006390.1"/>
    <property type="molecule type" value="Genomic_DNA"/>
</dbReference>
<dbReference type="Pfam" id="PF14743">
    <property type="entry name" value="DNA_ligase_OB_2"/>
    <property type="match status" value="1"/>
</dbReference>
<dbReference type="CDD" id="cd08041">
    <property type="entry name" value="OBF_kDNA_ligase_like"/>
    <property type="match status" value="1"/>
</dbReference>
<dbReference type="GO" id="GO:0006281">
    <property type="term" value="P:DNA repair"/>
    <property type="evidence" value="ECO:0007669"/>
    <property type="project" value="UniProtKB-KW"/>
</dbReference>
<dbReference type="InterPro" id="IPR050326">
    <property type="entry name" value="NAD_dep_DNA_ligaseB"/>
</dbReference>
<dbReference type="GO" id="GO:0006310">
    <property type="term" value="P:DNA recombination"/>
    <property type="evidence" value="ECO:0007669"/>
    <property type="project" value="InterPro"/>
</dbReference>
<sequence>MPLAGRPTRPRAVRRAAWALLLGGWLALSGAWGQTLTLASPYHRQLDIQAYWVSEKYDGIRAHWTGQQLLSRQGLPIEAPAWFVHGWPRTPLDGELWAGRGQFAAVQSTVAQGAQDDAGWRRLRYMVFDVPQQPGPFTQRQQQLQRTVAAIGQDWVQVVPQWQVPSHDALQRQLRSYSQAGAEGLMLRHAQAPYRGGRSEDLIKLKLFEDAEAVVVAHLPGQGKYRGMTGALLVEASSGQRFKLGSGLSDADRRQPPPIGSTITYRFNGTHPSGLPRFARYWRVRGDAAHNQNR</sequence>
<dbReference type="GO" id="GO:0003910">
    <property type="term" value="F:DNA ligase (ATP) activity"/>
    <property type="evidence" value="ECO:0007669"/>
    <property type="project" value="UniProtKB-EC"/>
</dbReference>
<dbReference type="GO" id="GO:0006260">
    <property type="term" value="P:DNA replication"/>
    <property type="evidence" value="ECO:0007669"/>
    <property type="project" value="UniProtKB-KW"/>
</dbReference>
<dbReference type="PROSITE" id="PS50160">
    <property type="entry name" value="DNA_LIGASE_A3"/>
    <property type="match status" value="1"/>
</dbReference>
<comment type="cofactor">
    <cofactor evidence="1">
        <name>a divalent metal cation</name>
        <dbReference type="ChEBI" id="CHEBI:60240"/>
    </cofactor>
</comment>
<evidence type="ECO:0000256" key="3">
    <source>
        <dbReference type="ARBA" id="ARBA00022705"/>
    </source>
</evidence>
<dbReference type="AlphaFoldDB" id="A0AA42W476"/>
<dbReference type="Gene3D" id="3.30.470.30">
    <property type="entry name" value="DNA ligase/mRNA capping enzyme"/>
    <property type="match status" value="1"/>
</dbReference>
<dbReference type="PANTHER" id="PTHR47810:SF1">
    <property type="entry name" value="DNA LIGASE B"/>
    <property type="match status" value="1"/>
</dbReference>
<dbReference type="PANTHER" id="PTHR47810">
    <property type="entry name" value="DNA LIGASE"/>
    <property type="match status" value="1"/>
</dbReference>
<keyword evidence="3" id="KW-0235">DNA replication</keyword>
<protein>
    <submittedName>
        <fullName evidence="8">DNA ligase</fullName>
        <ecNumber evidence="8">6.5.1.1</ecNumber>
    </submittedName>
</protein>
<comment type="caution">
    <text evidence="8">The sequence shown here is derived from an EMBL/GenBank/DDBJ whole genome shotgun (WGS) entry which is preliminary data.</text>
</comment>
<evidence type="ECO:0000256" key="4">
    <source>
        <dbReference type="ARBA" id="ARBA00022763"/>
    </source>
</evidence>
<evidence type="ECO:0000256" key="6">
    <source>
        <dbReference type="ARBA" id="ARBA00034003"/>
    </source>
</evidence>
<evidence type="ECO:0000313" key="9">
    <source>
        <dbReference type="Proteomes" id="UP001161294"/>
    </source>
</evidence>
<dbReference type="RefSeq" id="WP_279852638.1">
    <property type="nucleotide sequence ID" value="NZ_JAOCIA010000025.1"/>
</dbReference>
<dbReference type="EC" id="6.5.1.1" evidence="8"/>
<accession>A0AA42W476</accession>
<dbReference type="SUPFAM" id="SSF50249">
    <property type="entry name" value="Nucleic acid-binding proteins"/>
    <property type="match status" value="1"/>
</dbReference>
<evidence type="ECO:0000256" key="1">
    <source>
        <dbReference type="ARBA" id="ARBA00001968"/>
    </source>
</evidence>
<evidence type="ECO:0000256" key="5">
    <source>
        <dbReference type="ARBA" id="ARBA00023204"/>
    </source>
</evidence>
<evidence type="ECO:0000256" key="2">
    <source>
        <dbReference type="ARBA" id="ARBA00022598"/>
    </source>
</evidence>
<dbReference type="InterPro" id="IPR012310">
    <property type="entry name" value="DNA_ligase_ATP-dep_cent"/>
</dbReference>
<gene>
    <name evidence="8" type="ORF">N5J23_12690</name>
</gene>
<dbReference type="CDD" id="cd07896">
    <property type="entry name" value="Adenylation_kDNA_ligase_like"/>
    <property type="match status" value="1"/>
</dbReference>
<proteinExistence type="predicted"/>
<organism evidence="8 9">
    <name type="scientific">Comamonas aquatica</name>
    <dbReference type="NCBI Taxonomy" id="225991"/>
    <lineage>
        <taxon>Bacteria</taxon>
        <taxon>Pseudomonadati</taxon>
        <taxon>Pseudomonadota</taxon>
        <taxon>Betaproteobacteria</taxon>
        <taxon>Burkholderiales</taxon>
        <taxon>Comamonadaceae</taxon>
        <taxon>Comamonas</taxon>
    </lineage>
</organism>